<evidence type="ECO:0000313" key="8">
    <source>
        <dbReference type="EMBL" id="NEK57878.1"/>
    </source>
</evidence>
<dbReference type="InterPro" id="IPR013525">
    <property type="entry name" value="ABC2_TM"/>
</dbReference>
<feature type="domain" description="ABC transmembrane type-2" evidence="7">
    <location>
        <begin position="44"/>
        <end position="280"/>
    </location>
</feature>
<feature type="transmembrane region" description="Helical" evidence="6">
    <location>
        <begin position="46"/>
        <end position="66"/>
    </location>
</feature>
<dbReference type="EMBL" id="JAAGWF010000008">
    <property type="protein sequence ID" value="NEK57878.1"/>
    <property type="molecule type" value="Genomic_DNA"/>
</dbReference>
<accession>A0A7K3VZU1</accession>
<sequence>MTATTAPRTTTAPGTTARPALPSAAAIGRSRIGLELRLFARDSGQVVFSFAYPVIMLVIFGSVFGGEEVLPGVDFRQYFLAGIAATGVMLTSFQAVGTAITEERERGDLARLQTLGTPPLAYGIGKAGQVLVTTVAQLAVLLGVAALAYDVPLPTEPGRWLTFAWVVVLGILAGTVMGIAVTSFIGSARAAGTGIPAFAVVLQFLSGVFFIDSDLPAWMDQIAAVFPLKWMVQGMRSVFLPDSAAAMEAAGTWEHGRTALVLVAWVIIGAVVCARTFRWRRGE</sequence>
<comment type="caution">
    <text evidence="8">The sequence shown here is derived from an EMBL/GenBank/DDBJ whole genome shotgun (WGS) entry which is preliminary data.</text>
</comment>
<feature type="transmembrane region" description="Helical" evidence="6">
    <location>
        <begin position="78"/>
        <end position="101"/>
    </location>
</feature>
<feature type="transmembrane region" description="Helical" evidence="6">
    <location>
        <begin position="130"/>
        <end position="149"/>
    </location>
</feature>
<feature type="transmembrane region" description="Helical" evidence="6">
    <location>
        <begin position="193"/>
        <end position="211"/>
    </location>
</feature>
<keyword evidence="4 6" id="KW-0472">Membrane</keyword>
<organism evidence="8 9">
    <name type="scientific">Geodermatophilus sabuli</name>
    <dbReference type="NCBI Taxonomy" id="1564158"/>
    <lineage>
        <taxon>Bacteria</taxon>
        <taxon>Bacillati</taxon>
        <taxon>Actinomycetota</taxon>
        <taxon>Actinomycetes</taxon>
        <taxon>Geodermatophilales</taxon>
        <taxon>Geodermatophilaceae</taxon>
        <taxon>Geodermatophilus</taxon>
    </lineage>
</organism>
<keyword evidence="6" id="KW-0813">Transport</keyword>
<keyword evidence="5" id="KW-0046">Antibiotic resistance</keyword>
<evidence type="ECO:0000256" key="2">
    <source>
        <dbReference type="ARBA" id="ARBA00022692"/>
    </source>
</evidence>
<feature type="transmembrane region" description="Helical" evidence="6">
    <location>
        <begin position="161"/>
        <end position="181"/>
    </location>
</feature>
<comment type="similarity">
    <text evidence="6">Belongs to the ABC-2 integral membrane protein family.</text>
</comment>
<dbReference type="GO" id="GO:0046677">
    <property type="term" value="P:response to antibiotic"/>
    <property type="evidence" value="ECO:0007669"/>
    <property type="project" value="UniProtKB-KW"/>
</dbReference>
<protein>
    <recommendedName>
        <fullName evidence="6">Transport permease protein</fullName>
    </recommendedName>
</protein>
<dbReference type="InterPro" id="IPR047817">
    <property type="entry name" value="ABC2_TM_bact-type"/>
</dbReference>
<evidence type="ECO:0000256" key="1">
    <source>
        <dbReference type="ARBA" id="ARBA00004141"/>
    </source>
</evidence>
<evidence type="ECO:0000313" key="9">
    <source>
        <dbReference type="Proteomes" id="UP000470246"/>
    </source>
</evidence>
<proteinExistence type="inferred from homology"/>
<reference evidence="8 9" key="1">
    <citation type="submission" date="2020-02" db="EMBL/GenBank/DDBJ databases">
        <title>Geodermatophilus sabuli CPCC 205279 I12A-02694.</title>
        <authorList>
            <person name="Jiang Z."/>
        </authorList>
    </citation>
    <scope>NUCLEOTIDE SEQUENCE [LARGE SCALE GENOMIC DNA]</scope>
    <source>
        <strain evidence="8 9">I12A-02694</strain>
    </source>
</reference>
<dbReference type="PANTHER" id="PTHR43027">
    <property type="entry name" value="DOXORUBICIN RESISTANCE ABC TRANSPORTER PERMEASE PROTEIN DRRC-RELATED"/>
    <property type="match status" value="1"/>
</dbReference>
<keyword evidence="9" id="KW-1185">Reference proteome</keyword>
<comment type="subcellular location">
    <subcellularLocation>
        <location evidence="6">Cell membrane</location>
        <topology evidence="6">Multi-pass membrane protein</topology>
    </subcellularLocation>
    <subcellularLocation>
        <location evidence="1">Membrane</location>
        <topology evidence="1">Multi-pass membrane protein</topology>
    </subcellularLocation>
</comment>
<name>A0A7K3VZU1_9ACTN</name>
<evidence type="ECO:0000256" key="5">
    <source>
        <dbReference type="ARBA" id="ARBA00023251"/>
    </source>
</evidence>
<keyword evidence="3 6" id="KW-1133">Transmembrane helix</keyword>
<keyword evidence="2 6" id="KW-0812">Transmembrane</keyword>
<dbReference type="PROSITE" id="PS51012">
    <property type="entry name" value="ABC_TM2"/>
    <property type="match status" value="1"/>
</dbReference>
<dbReference type="RefSeq" id="WP_163481045.1">
    <property type="nucleotide sequence ID" value="NZ_JAAGWF010000008.1"/>
</dbReference>
<dbReference type="AlphaFoldDB" id="A0A7K3VZU1"/>
<dbReference type="GO" id="GO:0140359">
    <property type="term" value="F:ABC-type transporter activity"/>
    <property type="evidence" value="ECO:0007669"/>
    <property type="project" value="InterPro"/>
</dbReference>
<keyword evidence="6" id="KW-1003">Cell membrane</keyword>
<dbReference type="PANTHER" id="PTHR43027:SF2">
    <property type="entry name" value="TRANSPORT PERMEASE PROTEIN"/>
    <property type="match status" value="1"/>
</dbReference>
<evidence type="ECO:0000256" key="3">
    <source>
        <dbReference type="ARBA" id="ARBA00022989"/>
    </source>
</evidence>
<feature type="transmembrane region" description="Helical" evidence="6">
    <location>
        <begin position="259"/>
        <end position="277"/>
    </location>
</feature>
<dbReference type="GO" id="GO:0043190">
    <property type="term" value="C:ATP-binding cassette (ABC) transporter complex"/>
    <property type="evidence" value="ECO:0007669"/>
    <property type="project" value="InterPro"/>
</dbReference>
<dbReference type="Proteomes" id="UP000470246">
    <property type="component" value="Unassembled WGS sequence"/>
</dbReference>
<dbReference type="PIRSF" id="PIRSF006648">
    <property type="entry name" value="DrrB"/>
    <property type="match status" value="1"/>
</dbReference>
<evidence type="ECO:0000256" key="6">
    <source>
        <dbReference type="RuleBase" id="RU361157"/>
    </source>
</evidence>
<gene>
    <name evidence="8" type="ORF">GCU56_08335</name>
</gene>
<dbReference type="InterPro" id="IPR052902">
    <property type="entry name" value="ABC-2_transporter"/>
</dbReference>
<evidence type="ECO:0000259" key="7">
    <source>
        <dbReference type="PROSITE" id="PS51012"/>
    </source>
</evidence>
<dbReference type="Pfam" id="PF01061">
    <property type="entry name" value="ABC2_membrane"/>
    <property type="match status" value="1"/>
</dbReference>
<evidence type="ECO:0000256" key="4">
    <source>
        <dbReference type="ARBA" id="ARBA00023136"/>
    </source>
</evidence>
<dbReference type="InterPro" id="IPR000412">
    <property type="entry name" value="ABC_2_transport"/>
</dbReference>